<evidence type="ECO:0000313" key="2">
    <source>
        <dbReference type="Proteomes" id="UP000053470"/>
    </source>
</evidence>
<dbReference type="AlphaFoldDB" id="A0ABF7R9J9"/>
<keyword evidence="2" id="KW-1185">Reference proteome</keyword>
<proteinExistence type="predicted"/>
<reference evidence="1" key="2">
    <citation type="submission" date="2022-04" db="EMBL/GenBank/DDBJ databases">
        <title>Genomic draft of R. solanacearum strain IPO1609, a phylotype IIB1/biovar 2/race 3 strain isolated from potato in Europe.</title>
        <authorList>
            <person name="Boucher C."/>
            <person name="Carrere S."/>
            <person name="Dossat C."/>
            <person name="Elbaz M."/>
            <person name="Genin S."/>
            <person name="Gouzy J."/>
            <person name="Prior P."/>
            <person name="Segurens B."/>
            <person name="Wincker P."/>
        </authorList>
    </citation>
    <scope>NUCLEOTIDE SEQUENCE</scope>
    <source>
        <strain evidence="1">IPO1609</strain>
    </source>
</reference>
<protein>
    <submittedName>
        <fullName evidence="1">Uncharacterized protein</fullName>
    </submittedName>
</protein>
<accession>A0ABF7R9J9</accession>
<name>A0ABF7R9J9_RALSL</name>
<dbReference type="Proteomes" id="UP000053470">
    <property type="component" value="Unassembled WGS sequence"/>
</dbReference>
<gene>
    <name evidence="1" type="ORF">RSIPO_04911</name>
</gene>
<organism evidence="1 2">
    <name type="scientific">Ralstonia solanacearum IPO1609</name>
    <dbReference type="NCBI Taxonomy" id="564066"/>
    <lineage>
        <taxon>Bacteria</taxon>
        <taxon>Pseudomonadati</taxon>
        <taxon>Pseudomonadota</taxon>
        <taxon>Betaproteobacteria</taxon>
        <taxon>Burkholderiales</taxon>
        <taxon>Burkholderiaceae</taxon>
        <taxon>Ralstonia</taxon>
        <taxon>Ralstonia solanacearum species complex</taxon>
    </lineage>
</organism>
<sequence length="154" mass="16734">MPGATVSSQVPLVVHVLQYASQQSYVSPITSVPIPQARIGIPLTCNLLGARATCDQVAGKRTRRSIVESAKEFRPKTSSPVRCEQEDVHLLRVRDWGKPAAQMKPPGFGTTLMGPSGPRRRCERTDASLYGGYGNLCLPSSTHVAYFIVRARVA</sequence>
<evidence type="ECO:0000313" key="1">
    <source>
        <dbReference type="EMBL" id="CEJ18063.1"/>
    </source>
</evidence>
<reference evidence="1" key="1">
    <citation type="submission" date="2014-11" db="EMBL/GenBank/DDBJ databases">
        <authorList>
            <person name="Genoscope - CEA"/>
        </authorList>
    </citation>
    <scope>NUCLEOTIDE SEQUENCE</scope>
    <source>
        <strain evidence="1">IPO1609</strain>
    </source>
</reference>
<dbReference type="EMBL" id="LN651282">
    <property type="protein sequence ID" value="CEJ18063.1"/>
    <property type="molecule type" value="Genomic_DNA"/>
</dbReference>